<dbReference type="RefSeq" id="WP_070966351.1">
    <property type="nucleotide sequence ID" value="NZ_CP017715.1"/>
</dbReference>
<keyword evidence="2" id="KW-0732">Signal</keyword>
<evidence type="ECO:0000256" key="1">
    <source>
        <dbReference type="SAM" id="MobiDB-lite"/>
    </source>
</evidence>
<evidence type="ECO:0000313" key="3">
    <source>
        <dbReference type="EMBL" id="AOY87418.1"/>
    </source>
</evidence>
<reference evidence="3 4" key="1">
    <citation type="submission" date="2016-10" db="EMBL/GenBank/DDBJ databases">
        <title>Marinobacter salinus sp. nov., a moderately halophilic bacterium isolated from a tidal flat environment.</title>
        <authorList>
            <person name="Park S.-J."/>
        </authorList>
    </citation>
    <scope>NUCLEOTIDE SEQUENCE [LARGE SCALE GENOMIC DNA]</scope>
    <source>
        <strain evidence="3 4">Hb8</strain>
    </source>
</reference>
<dbReference type="Proteomes" id="UP000177445">
    <property type="component" value="Chromosome"/>
</dbReference>
<accession>A0A1D9GIE9</accession>
<dbReference type="OrthoDB" id="7063662at2"/>
<dbReference type="EMBL" id="CP017715">
    <property type="protein sequence ID" value="AOY87418.1"/>
    <property type="molecule type" value="Genomic_DNA"/>
</dbReference>
<evidence type="ECO:0000313" key="4">
    <source>
        <dbReference type="Proteomes" id="UP000177445"/>
    </source>
</evidence>
<dbReference type="AlphaFoldDB" id="A0A1D9GIE9"/>
<evidence type="ECO:0000256" key="2">
    <source>
        <dbReference type="SAM" id="SignalP"/>
    </source>
</evidence>
<organism evidence="3 4">
    <name type="scientific">Marinobacter salinus</name>
    <dbReference type="NCBI Taxonomy" id="1874317"/>
    <lineage>
        <taxon>Bacteria</taxon>
        <taxon>Pseudomonadati</taxon>
        <taxon>Pseudomonadota</taxon>
        <taxon>Gammaproteobacteria</taxon>
        <taxon>Pseudomonadales</taxon>
        <taxon>Marinobacteraceae</taxon>
        <taxon>Marinobacter</taxon>
    </lineage>
</organism>
<gene>
    <name evidence="3" type="ORF">BKP64_04045</name>
</gene>
<feature type="signal peptide" evidence="2">
    <location>
        <begin position="1"/>
        <end position="27"/>
    </location>
</feature>
<sequence>MRKNKVLFGALTLVATMTLAPLGGVMAEELRVPVGTQADRNQESFPKTGMSRSSVQATWGEPDEIRGPVGEPPISQWHYQDFVVYFEGDRVLHTVLKR</sequence>
<evidence type="ECO:0008006" key="5">
    <source>
        <dbReference type="Google" id="ProtNLM"/>
    </source>
</evidence>
<dbReference type="KEGG" id="msq:BKP64_04045"/>
<proteinExistence type="predicted"/>
<keyword evidence="4" id="KW-1185">Reference proteome</keyword>
<name>A0A1D9GIE9_9GAMM</name>
<feature type="chain" id="PRO_5009441961" description="Phosphodiesterase" evidence="2">
    <location>
        <begin position="28"/>
        <end position="98"/>
    </location>
</feature>
<feature type="region of interest" description="Disordered" evidence="1">
    <location>
        <begin position="36"/>
        <end position="67"/>
    </location>
</feature>
<protein>
    <recommendedName>
        <fullName evidence="5">Phosphodiesterase</fullName>
    </recommendedName>
</protein>
<dbReference type="STRING" id="1874317.BKP64_04045"/>